<name>A0A0T5P3R7_9RHOB</name>
<keyword evidence="3" id="KW-1185">Reference proteome</keyword>
<gene>
    <name evidence="2" type="ORF">RIdsm_02280</name>
    <name evidence="1" type="ORF">XM52_21135</name>
</gene>
<dbReference type="PATRIC" id="fig|540747.5.peg.1994"/>
<evidence type="ECO:0000313" key="2">
    <source>
        <dbReference type="EMBL" id="QEW26480.1"/>
    </source>
</evidence>
<dbReference type="AlphaFoldDB" id="A0A0T5P3R7"/>
<dbReference type="EMBL" id="LAXI01000018">
    <property type="protein sequence ID" value="KRS15805.1"/>
    <property type="molecule type" value="Genomic_DNA"/>
</dbReference>
<dbReference type="Proteomes" id="UP000325785">
    <property type="component" value="Chromosome"/>
</dbReference>
<dbReference type="OrthoDB" id="7873197at2"/>
<evidence type="ECO:0000313" key="4">
    <source>
        <dbReference type="Proteomes" id="UP000325785"/>
    </source>
</evidence>
<reference evidence="1 3" key="1">
    <citation type="submission" date="2015-04" db="EMBL/GenBank/DDBJ databases">
        <title>The draft genome sequence of Roseovarius indicus B108T.</title>
        <authorList>
            <person name="Li G."/>
            <person name="Lai Q."/>
            <person name="Shao Z."/>
            <person name="Yan P."/>
        </authorList>
    </citation>
    <scope>NUCLEOTIDE SEQUENCE [LARGE SCALE GENOMIC DNA]</scope>
    <source>
        <strain evidence="1 3">B108</strain>
    </source>
</reference>
<evidence type="ECO:0000313" key="3">
    <source>
        <dbReference type="Proteomes" id="UP000051401"/>
    </source>
</evidence>
<evidence type="ECO:0000313" key="1">
    <source>
        <dbReference type="EMBL" id="KRS15805.1"/>
    </source>
</evidence>
<dbReference type="KEGG" id="rid:RIdsm_02280"/>
<organism evidence="1 3">
    <name type="scientific">Roseovarius indicus</name>
    <dbReference type="NCBI Taxonomy" id="540747"/>
    <lineage>
        <taxon>Bacteria</taxon>
        <taxon>Pseudomonadati</taxon>
        <taxon>Pseudomonadota</taxon>
        <taxon>Alphaproteobacteria</taxon>
        <taxon>Rhodobacterales</taxon>
        <taxon>Roseobacteraceae</taxon>
        <taxon>Roseovarius</taxon>
    </lineage>
</organism>
<proteinExistence type="predicted"/>
<sequence>MILITRDDGPSGLAASVGLIERQLAEMRAEMEAIHGRIRKGELEGIKDAARVTADIRHWFKLALEAEVQFAKYTSEEKGIVRDYALDFSEARESIRGRLARLGRG</sequence>
<dbReference type="STRING" id="540747.SAMN04488031_1143"/>
<dbReference type="Proteomes" id="UP000051401">
    <property type="component" value="Unassembled WGS sequence"/>
</dbReference>
<reference evidence="2 4" key="2">
    <citation type="submission" date="2018-08" db="EMBL/GenBank/DDBJ databases">
        <title>Genetic Globetrotter - A new plasmid hitch-hiking vast phylogenetic and geographic distances.</title>
        <authorList>
            <person name="Vollmers J."/>
            <person name="Petersen J."/>
        </authorList>
    </citation>
    <scope>NUCLEOTIDE SEQUENCE [LARGE SCALE GENOMIC DNA]</scope>
    <source>
        <strain evidence="2 4">DSM 26383</strain>
    </source>
</reference>
<dbReference type="RefSeq" id="WP_057819287.1">
    <property type="nucleotide sequence ID" value="NZ_CAXRJZ010000092.1"/>
</dbReference>
<dbReference type="EMBL" id="CP031598">
    <property type="protein sequence ID" value="QEW26480.1"/>
    <property type="molecule type" value="Genomic_DNA"/>
</dbReference>
<protein>
    <submittedName>
        <fullName evidence="1">Uncharacterized protein</fullName>
    </submittedName>
</protein>
<accession>A0A0T5P3R7</accession>